<proteinExistence type="predicted"/>
<reference evidence="1" key="1">
    <citation type="journal article" date="2012" name="Nature">
        <title>The tomato genome sequence provides insights into fleshy fruit evolution.</title>
        <authorList>
            <consortium name="Tomato Genome Consortium"/>
        </authorList>
    </citation>
    <scope>NUCLEOTIDE SEQUENCE [LARGE SCALE GENOMIC DNA]</scope>
    <source>
        <strain evidence="1">cv. Heinz 1706</strain>
    </source>
</reference>
<dbReference type="EnsemblPlants" id="Solyc06g069545.1.1">
    <property type="protein sequence ID" value="Solyc06g069545.1.1"/>
    <property type="gene ID" value="Solyc06g069545.1"/>
</dbReference>
<protein>
    <submittedName>
        <fullName evidence="1">Uncharacterized protein</fullName>
    </submittedName>
</protein>
<dbReference type="Gramene" id="Solyc06g069545.1.1">
    <property type="protein sequence ID" value="Solyc06g069545.1.1"/>
    <property type="gene ID" value="Solyc06g069545.1"/>
</dbReference>
<evidence type="ECO:0000313" key="2">
    <source>
        <dbReference type="Proteomes" id="UP000004994"/>
    </source>
</evidence>
<reference evidence="1" key="2">
    <citation type="submission" date="2019-01" db="UniProtKB">
        <authorList>
            <consortium name="EnsemblPlants"/>
        </authorList>
    </citation>
    <scope>IDENTIFICATION</scope>
    <source>
        <strain evidence="1">cv. Heinz 1706</strain>
    </source>
</reference>
<name>A0A3Q7HTV1_SOLLC</name>
<accession>A0A3Q7HTV1</accession>
<dbReference type="Proteomes" id="UP000004994">
    <property type="component" value="Chromosome 6"/>
</dbReference>
<organism evidence="1">
    <name type="scientific">Solanum lycopersicum</name>
    <name type="common">Tomato</name>
    <name type="synonym">Lycopersicon esculentum</name>
    <dbReference type="NCBI Taxonomy" id="4081"/>
    <lineage>
        <taxon>Eukaryota</taxon>
        <taxon>Viridiplantae</taxon>
        <taxon>Streptophyta</taxon>
        <taxon>Embryophyta</taxon>
        <taxon>Tracheophyta</taxon>
        <taxon>Spermatophyta</taxon>
        <taxon>Magnoliopsida</taxon>
        <taxon>eudicotyledons</taxon>
        <taxon>Gunneridae</taxon>
        <taxon>Pentapetalae</taxon>
        <taxon>asterids</taxon>
        <taxon>lamiids</taxon>
        <taxon>Solanales</taxon>
        <taxon>Solanaceae</taxon>
        <taxon>Solanoideae</taxon>
        <taxon>Solaneae</taxon>
        <taxon>Solanum</taxon>
        <taxon>Solanum subgen. Lycopersicon</taxon>
    </lineage>
</organism>
<dbReference type="InParanoid" id="A0A3Q7HTV1"/>
<keyword evidence="2" id="KW-1185">Reference proteome</keyword>
<evidence type="ECO:0000313" key="1">
    <source>
        <dbReference type="EnsemblPlants" id="Solyc06g069545.1.1"/>
    </source>
</evidence>
<dbReference type="AlphaFoldDB" id="A0A3Q7HTV1"/>
<sequence length="61" mass="7043">MYIYGSICTITQALLAPLLRFSFSSTSDIFERRDVPVEKNDPARRLKNPISLIRLVAIREF</sequence>